<keyword evidence="1" id="KW-0812">Transmembrane</keyword>
<dbReference type="EMBL" id="CP036263">
    <property type="protein sequence ID" value="QDS99872.1"/>
    <property type="molecule type" value="Genomic_DNA"/>
</dbReference>
<name>A0A517MYB3_9BACT</name>
<dbReference type="KEGG" id="amob:HG15A2_32030"/>
<keyword evidence="3" id="KW-1185">Reference proteome</keyword>
<proteinExistence type="predicted"/>
<sequence length="64" mass="7355">MLSYALFCIFAVCFSIQLVCGSTYEIEKGEIRELTRAESPAKYWLFIGIEGFAIAGQFMWLFLM</sequence>
<evidence type="ECO:0000256" key="1">
    <source>
        <dbReference type="SAM" id="Phobius"/>
    </source>
</evidence>
<organism evidence="2 3">
    <name type="scientific">Adhaeretor mobilis</name>
    <dbReference type="NCBI Taxonomy" id="1930276"/>
    <lineage>
        <taxon>Bacteria</taxon>
        <taxon>Pseudomonadati</taxon>
        <taxon>Planctomycetota</taxon>
        <taxon>Planctomycetia</taxon>
        <taxon>Pirellulales</taxon>
        <taxon>Lacipirellulaceae</taxon>
        <taxon>Adhaeretor</taxon>
    </lineage>
</organism>
<feature type="transmembrane region" description="Helical" evidence="1">
    <location>
        <begin position="45"/>
        <end position="63"/>
    </location>
</feature>
<protein>
    <submittedName>
        <fullName evidence="2">Uncharacterized protein</fullName>
    </submittedName>
</protein>
<keyword evidence="1" id="KW-1133">Transmembrane helix</keyword>
<evidence type="ECO:0000313" key="3">
    <source>
        <dbReference type="Proteomes" id="UP000319852"/>
    </source>
</evidence>
<keyword evidence="1" id="KW-0472">Membrane</keyword>
<gene>
    <name evidence="2" type="ORF">HG15A2_32030</name>
</gene>
<dbReference type="AlphaFoldDB" id="A0A517MYB3"/>
<reference evidence="2 3" key="1">
    <citation type="submission" date="2019-02" db="EMBL/GenBank/DDBJ databases">
        <title>Deep-cultivation of Planctomycetes and their phenomic and genomic characterization uncovers novel biology.</title>
        <authorList>
            <person name="Wiegand S."/>
            <person name="Jogler M."/>
            <person name="Boedeker C."/>
            <person name="Pinto D."/>
            <person name="Vollmers J."/>
            <person name="Rivas-Marin E."/>
            <person name="Kohn T."/>
            <person name="Peeters S.H."/>
            <person name="Heuer A."/>
            <person name="Rast P."/>
            <person name="Oberbeckmann S."/>
            <person name="Bunk B."/>
            <person name="Jeske O."/>
            <person name="Meyerdierks A."/>
            <person name="Storesund J.E."/>
            <person name="Kallscheuer N."/>
            <person name="Luecker S."/>
            <person name="Lage O.M."/>
            <person name="Pohl T."/>
            <person name="Merkel B.J."/>
            <person name="Hornburger P."/>
            <person name="Mueller R.-W."/>
            <person name="Bruemmer F."/>
            <person name="Labrenz M."/>
            <person name="Spormann A.M."/>
            <person name="Op den Camp H."/>
            <person name="Overmann J."/>
            <person name="Amann R."/>
            <person name="Jetten M.S.M."/>
            <person name="Mascher T."/>
            <person name="Medema M.H."/>
            <person name="Devos D.P."/>
            <person name="Kaster A.-K."/>
            <person name="Ovreas L."/>
            <person name="Rohde M."/>
            <person name="Galperin M.Y."/>
            <person name="Jogler C."/>
        </authorList>
    </citation>
    <scope>NUCLEOTIDE SEQUENCE [LARGE SCALE GENOMIC DNA]</scope>
    <source>
        <strain evidence="2 3">HG15A2</strain>
    </source>
</reference>
<dbReference type="Proteomes" id="UP000319852">
    <property type="component" value="Chromosome"/>
</dbReference>
<accession>A0A517MYB3</accession>
<evidence type="ECO:0000313" key="2">
    <source>
        <dbReference type="EMBL" id="QDS99872.1"/>
    </source>
</evidence>